<dbReference type="Proteomes" id="UP000239772">
    <property type="component" value="Unassembled WGS sequence"/>
</dbReference>
<dbReference type="EMBL" id="PVZS01000009">
    <property type="protein sequence ID" value="PSC05100.1"/>
    <property type="molecule type" value="Genomic_DNA"/>
</dbReference>
<accession>A0A2T1HTZ0</accession>
<feature type="transmembrane region" description="Helical" evidence="1">
    <location>
        <begin position="6"/>
        <end position="29"/>
    </location>
</feature>
<proteinExistence type="predicted"/>
<dbReference type="InterPro" id="IPR008407">
    <property type="entry name" value="Brnchd-chn_aa_trnsp_AzlD"/>
</dbReference>
<evidence type="ECO:0008006" key="4">
    <source>
        <dbReference type="Google" id="ProtNLM"/>
    </source>
</evidence>
<sequence>MKVDAVTLAAILAMAAVTYATRVAGLFLVGRLQLAGRAKAAFDAIPAAVLIAVIAPSMLASGAAETLATVVTAAAATRLPLLAVVAVGVASVVALRALGL</sequence>
<feature type="transmembrane region" description="Helical" evidence="1">
    <location>
        <begin position="79"/>
        <end position="98"/>
    </location>
</feature>
<evidence type="ECO:0000313" key="3">
    <source>
        <dbReference type="Proteomes" id="UP000239772"/>
    </source>
</evidence>
<feature type="transmembrane region" description="Helical" evidence="1">
    <location>
        <begin position="41"/>
        <end position="59"/>
    </location>
</feature>
<dbReference type="RefSeq" id="WP_106336544.1">
    <property type="nucleotide sequence ID" value="NZ_PVZS01000009.1"/>
</dbReference>
<name>A0A2T1HTZ0_9HYPH</name>
<organism evidence="2 3">
    <name type="scientific">Alsobacter soli</name>
    <dbReference type="NCBI Taxonomy" id="2109933"/>
    <lineage>
        <taxon>Bacteria</taxon>
        <taxon>Pseudomonadati</taxon>
        <taxon>Pseudomonadota</taxon>
        <taxon>Alphaproteobacteria</taxon>
        <taxon>Hyphomicrobiales</taxon>
        <taxon>Alsobacteraceae</taxon>
        <taxon>Alsobacter</taxon>
    </lineage>
</organism>
<keyword evidence="1" id="KW-0812">Transmembrane</keyword>
<dbReference type="AlphaFoldDB" id="A0A2T1HTZ0"/>
<gene>
    <name evidence="2" type="ORF">SLNSH_09740</name>
</gene>
<keyword evidence="3" id="KW-1185">Reference proteome</keyword>
<evidence type="ECO:0000313" key="2">
    <source>
        <dbReference type="EMBL" id="PSC05100.1"/>
    </source>
</evidence>
<evidence type="ECO:0000256" key="1">
    <source>
        <dbReference type="SAM" id="Phobius"/>
    </source>
</evidence>
<comment type="caution">
    <text evidence="2">The sequence shown here is derived from an EMBL/GenBank/DDBJ whole genome shotgun (WGS) entry which is preliminary data.</text>
</comment>
<keyword evidence="1" id="KW-1133">Transmembrane helix</keyword>
<protein>
    <recommendedName>
        <fullName evidence="4">AzlD family protein</fullName>
    </recommendedName>
</protein>
<keyword evidence="1" id="KW-0472">Membrane</keyword>
<reference evidence="3" key="1">
    <citation type="submission" date="2018-03" db="EMBL/GenBank/DDBJ databases">
        <authorList>
            <person name="Sun L."/>
            <person name="Liu H."/>
            <person name="Chen W."/>
            <person name="Huang K."/>
            <person name="Liu W."/>
            <person name="Gao X."/>
        </authorList>
    </citation>
    <scope>NUCLEOTIDE SEQUENCE [LARGE SCALE GENOMIC DNA]</scope>
    <source>
        <strain evidence="3">SH9</strain>
    </source>
</reference>
<dbReference type="Pfam" id="PF05437">
    <property type="entry name" value="AzlD"/>
    <property type="match status" value="1"/>
</dbReference>